<feature type="domain" description="DUF302" evidence="2">
    <location>
        <begin position="65"/>
        <end position="122"/>
    </location>
</feature>
<dbReference type="RefSeq" id="WP_167223770.1">
    <property type="nucleotide sequence ID" value="NZ_JAAQPH010000006.1"/>
</dbReference>
<sequence>MRLRLASVLFALLLFSPPLAAAAELPGWKVMKTAHSYPVLVERLEQAIADNKMGLVSRASATLGAKRMLDKTIPGNMVIGVYRPDFAVRMLEVSLAAGIEAPIRFYVTENADGSADLSYKTPSAVFAPYADGGAALKTLAVELDEIFAKIAAQAAGT</sequence>
<dbReference type="Pfam" id="PF03625">
    <property type="entry name" value="DUF302"/>
    <property type="match status" value="1"/>
</dbReference>
<accession>A0A967C4Z2</accession>
<dbReference type="EMBL" id="JAAQPH010000006">
    <property type="protein sequence ID" value="NIA68799.1"/>
    <property type="molecule type" value="Genomic_DNA"/>
</dbReference>
<dbReference type="PANTHER" id="PTHR38342">
    <property type="entry name" value="SLR5037 PROTEIN"/>
    <property type="match status" value="1"/>
</dbReference>
<organism evidence="3 4">
    <name type="scientific">Pelagibius litoralis</name>
    <dbReference type="NCBI Taxonomy" id="374515"/>
    <lineage>
        <taxon>Bacteria</taxon>
        <taxon>Pseudomonadati</taxon>
        <taxon>Pseudomonadota</taxon>
        <taxon>Alphaproteobacteria</taxon>
        <taxon>Rhodospirillales</taxon>
        <taxon>Rhodovibrionaceae</taxon>
        <taxon>Pelagibius</taxon>
    </lineage>
</organism>
<keyword evidence="4" id="KW-1185">Reference proteome</keyword>
<dbReference type="InterPro" id="IPR005180">
    <property type="entry name" value="DUF302"/>
</dbReference>
<evidence type="ECO:0000313" key="4">
    <source>
        <dbReference type="Proteomes" id="UP000761264"/>
    </source>
</evidence>
<dbReference type="AlphaFoldDB" id="A0A967C4Z2"/>
<dbReference type="SUPFAM" id="SSF103247">
    <property type="entry name" value="TT1751-like"/>
    <property type="match status" value="1"/>
</dbReference>
<evidence type="ECO:0000259" key="2">
    <source>
        <dbReference type="Pfam" id="PF03625"/>
    </source>
</evidence>
<reference evidence="3" key="1">
    <citation type="submission" date="2020-03" db="EMBL/GenBank/DDBJ databases">
        <title>Genome of Pelagibius litoralis DSM 21314T.</title>
        <authorList>
            <person name="Wang G."/>
        </authorList>
    </citation>
    <scope>NUCLEOTIDE SEQUENCE</scope>
    <source>
        <strain evidence="3">DSM 21314</strain>
    </source>
</reference>
<dbReference type="Proteomes" id="UP000761264">
    <property type="component" value="Unassembled WGS sequence"/>
</dbReference>
<comment type="caution">
    <text evidence="3">The sequence shown here is derived from an EMBL/GenBank/DDBJ whole genome shotgun (WGS) entry which is preliminary data.</text>
</comment>
<gene>
    <name evidence="3" type="ORF">HBA54_09365</name>
</gene>
<evidence type="ECO:0000313" key="3">
    <source>
        <dbReference type="EMBL" id="NIA68799.1"/>
    </source>
</evidence>
<dbReference type="InterPro" id="IPR035923">
    <property type="entry name" value="TT1751-like_sf"/>
</dbReference>
<feature type="chain" id="PRO_5036856648" evidence="1">
    <location>
        <begin position="22"/>
        <end position="157"/>
    </location>
</feature>
<dbReference type="Gene3D" id="3.30.310.70">
    <property type="entry name" value="TT1751-like domain"/>
    <property type="match status" value="1"/>
</dbReference>
<evidence type="ECO:0000256" key="1">
    <source>
        <dbReference type="SAM" id="SignalP"/>
    </source>
</evidence>
<keyword evidence="1" id="KW-0732">Signal</keyword>
<protein>
    <submittedName>
        <fullName evidence="3">DUF302 domain-containing protein</fullName>
    </submittedName>
</protein>
<name>A0A967C4Z2_9PROT</name>
<dbReference type="PANTHER" id="PTHR38342:SF2">
    <property type="entry name" value="INNER MEMBRANE OR EXPORTED"/>
    <property type="match status" value="1"/>
</dbReference>
<feature type="signal peptide" evidence="1">
    <location>
        <begin position="1"/>
        <end position="21"/>
    </location>
</feature>
<dbReference type="CDD" id="cd14797">
    <property type="entry name" value="DUF302"/>
    <property type="match status" value="1"/>
</dbReference>
<proteinExistence type="predicted"/>